<evidence type="ECO:0000313" key="1">
    <source>
        <dbReference type="EMBL" id="GAI79036.1"/>
    </source>
</evidence>
<protein>
    <submittedName>
        <fullName evidence="1">Uncharacterized protein</fullName>
    </submittedName>
</protein>
<dbReference type="EMBL" id="BARW01009323">
    <property type="protein sequence ID" value="GAI79036.1"/>
    <property type="molecule type" value="Genomic_DNA"/>
</dbReference>
<comment type="caution">
    <text evidence="1">The sequence shown here is derived from an EMBL/GenBank/DDBJ whole genome shotgun (WGS) entry which is preliminary data.</text>
</comment>
<gene>
    <name evidence="1" type="ORF">S12H4_18792</name>
</gene>
<proteinExistence type="predicted"/>
<organism evidence="1">
    <name type="scientific">marine sediment metagenome</name>
    <dbReference type="NCBI Taxonomy" id="412755"/>
    <lineage>
        <taxon>unclassified sequences</taxon>
        <taxon>metagenomes</taxon>
        <taxon>ecological metagenomes</taxon>
    </lineage>
</organism>
<sequence>MKVNLAEVNKLLHLAKKMNSDPGVSSQLKGQTRKLALAGARKYINGK</sequence>
<dbReference type="AlphaFoldDB" id="X1SIT7"/>
<accession>X1SIT7</accession>
<reference evidence="1" key="1">
    <citation type="journal article" date="2014" name="Front. Microbiol.">
        <title>High frequency of phylogenetically diverse reductive dehalogenase-homologous genes in deep subseafloor sedimentary metagenomes.</title>
        <authorList>
            <person name="Kawai M."/>
            <person name="Futagami T."/>
            <person name="Toyoda A."/>
            <person name="Takaki Y."/>
            <person name="Nishi S."/>
            <person name="Hori S."/>
            <person name="Arai W."/>
            <person name="Tsubouchi T."/>
            <person name="Morono Y."/>
            <person name="Uchiyama I."/>
            <person name="Ito T."/>
            <person name="Fujiyama A."/>
            <person name="Inagaki F."/>
            <person name="Takami H."/>
        </authorList>
    </citation>
    <scope>NUCLEOTIDE SEQUENCE</scope>
    <source>
        <strain evidence="1">Expedition CK06-06</strain>
    </source>
</reference>
<name>X1SIT7_9ZZZZ</name>